<keyword evidence="2" id="KW-1185">Reference proteome</keyword>
<reference evidence="2" key="1">
    <citation type="journal article" date="2019" name="Int. J. Syst. Evol. Microbiol.">
        <title>The Global Catalogue of Microorganisms (GCM) 10K type strain sequencing project: providing services to taxonomists for standard genome sequencing and annotation.</title>
        <authorList>
            <consortium name="The Broad Institute Genomics Platform"/>
            <consortium name="The Broad Institute Genome Sequencing Center for Infectious Disease"/>
            <person name="Wu L."/>
            <person name="Ma J."/>
        </authorList>
    </citation>
    <scope>NUCLEOTIDE SEQUENCE [LARGE SCALE GENOMIC DNA]</scope>
    <source>
        <strain evidence="2">CGMCC 4.7289</strain>
    </source>
</reference>
<name>A0ABV8LYS3_9ACTN</name>
<dbReference type="InterPro" id="IPR056238">
    <property type="entry name" value="YunG-like"/>
</dbReference>
<comment type="caution">
    <text evidence="1">The sequence shown here is derived from an EMBL/GenBank/DDBJ whole genome shotgun (WGS) entry which is preliminary data.</text>
</comment>
<dbReference type="EMBL" id="JBHSAY010000029">
    <property type="protein sequence ID" value="MFC4136252.1"/>
    <property type="molecule type" value="Genomic_DNA"/>
</dbReference>
<organism evidence="1 2">
    <name type="scientific">Hamadaea flava</name>
    <dbReference type="NCBI Taxonomy" id="1742688"/>
    <lineage>
        <taxon>Bacteria</taxon>
        <taxon>Bacillati</taxon>
        <taxon>Actinomycetota</taxon>
        <taxon>Actinomycetes</taxon>
        <taxon>Micromonosporales</taxon>
        <taxon>Micromonosporaceae</taxon>
        <taxon>Hamadaea</taxon>
    </lineage>
</organism>
<dbReference type="Pfam" id="PF24585">
    <property type="entry name" value="YunG"/>
    <property type="match status" value="1"/>
</dbReference>
<protein>
    <submittedName>
        <fullName evidence="1">Uncharacterized protein</fullName>
    </submittedName>
</protein>
<gene>
    <name evidence="1" type="ORF">ACFOZ4_37070</name>
</gene>
<dbReference type="RefSeq" id="WP_253751227.1">
    <property type="nucleotide sequence ID" value="NZ_JAMZDZ010000001.1"/>
</dbReference>
<accession>A0ABV8LYS3</accession>
<sequence length="139" mass="15278">MTLTAVENALRASWAADTCSPDDLERSGWDDANPSLGHCDVTALILHDLFGGDLVLGDVHTAGGAPQGYHWWNRLGSGMEIDLTREQFQAGEVVSGARVVQRPSGPLKRRNDEYELLRRRVEDQLGEPLPRRDTAQASV</sequence>
<dbReference type="Proteomes" id="UP001595816">
    <property type="component" value="Unassembled WGS sequence"/>
</dbReference>
<proteinExistence type="predicted"/>
<evidence type="ECO:0000313" key="1">
    <source>
        <dbReference type="EMBL" id="MFC4136252.1"/>
    </source>
</evidence>
<evidence type="ECO:0000313" key="2">
    <source>
        <dbReference type="Proteomes" id="UP001595816"/>
    </source>
</evidence>